<accession>A1RZZ8</accession>
<organism evidence="2 3">
    <name type="scientific">Thermofilum pendens (strain DSM 2475 / Hrk 5)</name>
    <dbReference type="NCBI Taxonomy" id="368408"/>
    <lineage>
        <taxon>Archaea</taxon>
        <taxon>Thermoproteota</taxon>
        <taxon>Thermoprotei</taxon>
        <taxon>Thermofilales</taxon>
        <taxon>Thermofilaceae</taxon>
        <taxon>Thermofilum</taxon>
    </lineage>
</organism>
<dbReference type="EMBL" id="CP000505">
    <property type="protein sequence ID" value="ABL78778.1"/>
    <property type="molecule type" value="Genomic_DNA"/>
</dbReference>
<dbReference type="OrthoDB" id="25948at2157"/>
<dbReference type="RefSeq" id="WP_011753043.1">
    <property type="nucleotide sequence ID" value="NC_008698.1"/>
</dbReference>
<dbReference type="STRING" id="368408.Tpen_1381"/>
<dbReference type="EnsemblBacteria" id="ABL78778">
    <property type="protein sequence ID" value="ABL78778"/>
    <property type="gene ID" value="Tpen_1381"/>
</dbReference>
<dbReference type="InterPro" id="IPR027417">
    <property type="entry name" value="P-loop_NTPase"/>
</dbReference>
<dbReference type="SMART" id="SM00382">
    <property type="entry name" value="AAA"/>
    <property type="match status" value="1"/>
</dbReference>
<dbReference type="GeneID" id="4600369"/>
<sequence>MGWERVRLEFARGVSVRFADRDEALRQVERVAERGTRFPVVVYGPEGCGKTALFRQAVEILKSHGYGVVYVNPAASVKDEKVVSTEDVKEIVGATVGLLEPAAATLAEKAFELVSRLLSVKRRVAVILDEVFQAVGPERAEVYVKALLDAIEYPSARYESFVAIIGSSEGTTRARVARHSWATIRVLWNMAREGFKELYDQIPGPGLDFDSAWRLTGGNPRYLAMLYEHGWDAGSLVEEVVSARRLKAFASRLTPLQLEALSEAVEDPDRLLEYLKRGEPSIERLVDSLVELNLVAEIPDRGYGWLDKAPPEKDPSLGIGRFYAWQTPIHREAVRRALSGVHERA</sequence>
<dbReference type="Proteomes" id="UP000000641">
    <property type="component" value="Chromosome"/>
</dbReference>
<feature type="domain" description="AAA+ ATPase" evidence="1">
    <location>
        <begin position="36"/>
        <end position="194"/>
    </location>
</feature>
<dbReference type="InterPro" id="IPR011579">
    <property type="entry name" value="ATPase_dom"/>
</dbReference>
<dbReference type="eggNOG" id="arCOG03408">
    <property type="taxonomic scope" value="Archaea"/>
</dbReference>
<dbReference type="HOGENOM" id="CLU_070505_0_0_2"/>
<dbReference type="KEGG" id="tpe:Tpen_1381"/>
<dbReference type="GO" id="GO:0005524">
    <property type="term" value="F:ATP binding"/>
    <property type="evidence" value="ECO:0007669"/>
    <property type="project" value="InterPro"/>
</dbReference>
<name>A1RZZ8_THEPD</name>
<evidence type="ECO:0000313" key="2">
    <source>
        <dbReference type="EMBL" id="ABL78778.1"/>
    </source>
</evidence>
<dbReference type="AlphaFoldDB" id="A1RZZ8"/>
<dbReference type="InterPro" id="IPR003593">
    <property type="entry name" value="AAA+_ATPase"/>
</dbReference>
<dbReference type="Gene3D" id="3.40.50.300">
    <property type="entry name" value="P-loop containing nucleotide triphosphate hydrolases"/>
    <property type="match status" value="1"/>
</dbReference>
<evidence type="ECO:0000259" key="1">
    <source>
        <dbReference type="SMART" id="SM00382"/>
    </source>
</evidence>
<evidence type="ECO:0000313" key="3">
    <source>
        <dbReference type="Proteomes" id="UP000000641"/>
    </source>
</evidence>
<dbReference type="Pfam" id="PF01637">
    <property type="entry name" value="ATPase_2"/>
    <property type="match status" value="1"/>
</dbReference>
<dbReference type="SUPFAM" id="SSF52540">
    <property type="entry name" value="P-loop containing nucleoside triphosphate hydrolases"/>
    <property type="match status" value="1"/>
</dbReference>
<protein>
    <submittedName>
        <fullName evidence="2">AAA ATPase</fullName>
    </submittedName>
</protein>
<gene>
    <name evidence="2" type="ordered locus">Tpen_1381</name>
</gene>
<keyword evidence="3" id="KW-1185">Reference proteome</keyword>
<dbReference type="CDD" id="cd00009">
    <property type="entry name" value="AAA"/>
    <property type="match status" value="1"/>
</dbReference>
<reference evidence="3" key="1">
    <citation type="journal article" date="2008" name="J. Bacteriol.">
        <title>Genome sequence of Thermofilum pendens reveals an exceptional loss of biosynthetic pathways without genome reduction.</title>
        <authorList>
            <person name="Anderson I."/>
            <person name="Rodriguez J."/>
            <person name="Susanti D."/>
            <person name="Porat I."/>
            <person name="Reich C."/>
            <person name="Ulrich L.E."/>
            <person name="Elkins J.G."/>
            <person name="Mavromatis K."/>
            <person name="Lykidis A."/>
            <person name="Kim E."/>
            <person name="Thompson L.S."/>
            <person name="Nolan M."/>
            <person name="Land M."/>
            <person name="Copeland A."/>
            <person name="Lapidus A."/>
            <person name="Lucas S."/>
            <person name="Detter C."/>
            <person name="Zhulin I.B."/>
            <person name="Olsen G.J."/>
            <person name="Whitman W."/>
            <person name="Mukhopadhyay B."/>
            <person name="Bristow J."/>
            <person name="Kyrpides N."/>
        </authorList>
    </citation>
    <scope>NUCLEOTIDE SEQUENCE [LARGE SCALE GENOMIC DNA]</scope>
    <source>
        <strain evidence="3">DSM 2475 / Hrk 5</strain>
    </source>
</reference>
<proteinExistence type="predicted"/>